<keyword evidence="6 8" id="KW-1133">Transmembrane helix</keyword>
<comment type="similarity">
    <text evidence="2">Belongs to the binding-protein-dependent transport system permease family. FecCD subfamily.</text>
</comment>
<evidence type="ECO:0000256" key="2">
    <source>
        <dbReference type="ARBA" id="ARBA00007935"/>
    </source>
</evidence>
<keyword evidence="10" id="KW-1185">Reference proteome</keyword>
<protein>
    <submittedName>
        <fullName evidence="9">Iron complex transport system permease protein</fullName>
    </submittedName>
</protein>
<dbReference type="CDD" id="cd06550">
    <property type="entry name" value="TM_ABC_iron-siderophores_like"/>
    <property type="match status" value="1"/>
</dbReference>
<proteinExistence type="inferred from homology"/>
<dbReference type="EMBL" id="JADBEC010000001">
    <property type="protein sequence ID" value="MBE1503516.1"/>
    <property type="molecule type" value="Genomic_DNA"/>
</dbReference>
<feature type="transmembrane region" description="Helical" evidence="8">
    <location>
        <begin position="102"/>
        <end position="122"/>
    </location>
</feature>
<evidence type="ECO:0000313" key="10">
    <source>
        <dbReference type="Proteomes" id="UP000620262"/>
    </source>
</evidence>
<feature type="transmembrane region" description="Helical" evidence="8">
    <location>
        <begin position="71"/>
        <end position="90"/>
    </location>
</feature>
<evidence type="ECO:0000256" key="4">
    <source>
        <dbReference type="ARBA" id="ARBA00022475"/>
    </source>
</evidence>
<name>A0ABR9IK04_RHIVS</name>
<dbReference type="PANTHER" id="PTHR30472">
    <property type="entry name" value="FERRIC ENTEROBACTIN TRANSPORT SYSTEM PERMEASE PROTEIN"/>
    <property type="match status" value="1"/>
</dbReference>
<dbReference type="Gene3D" id="1.10.3470.10">
    <property type="entry name" value="ABC transporter involved in vitamin B12 uptake, BtuC"/>
    <property type="match status" value="1"/>
</dbReference>
<keyword evidence="4" id="KW-1003">Cell membrane</keyword>
<evidence type="ECO:0000256" key="5">
    <source>
        <dbReference type="ARBA" id="ARBA00022692"/>
    </source>
</evidence>
<dbReference type="InterPro" id="IPR000522">
    <property type="entry name" value="ABC_transptr_permease_BtuC"/>
</dbReference>
<comment type="caution">
    <text evidence="9">The sequence shown here is derived from an EMBL/GenBank/DDBJ whole genome shotgun (WGS) entry which is preliminary data.</text>
</comment>
<evidence type="ECO:0000256" key="3">
    <source>
        <dbReference type="ARBA" id="ARBA00022448"/>
    </source>
</evidence>
<keyword evidence="7 8" id="KW-0472">Membrane</keyword>
<dbReference type="InterPro" id="IPR037294">
    <property type="entry name" value="ABC_BtuC-like"/>
</dbReference>
<dbReference type="SUPFAM" id="SSF81345">
    <property type="entry name" value="ABC transporter involved in vitamin B12 uptake, BtuC"/>
    <property type="match status" value="1"/>
</dbReference>
<feature type="transmembrane region" description="Helical" evidence="8">
    <location>
        <begin position="128"/>
        <end position="145"/>
    </location>
</feature>
<dbReference type="PANTHER" id="PTHR30472:SF1">
    <property type="entry name" value="FE(3+) DICITRATE TRANSPORT SYSTEM PERMEASE PROTEIN FECC-RELATED"/>
    <property type="match status" value="1"/>
</dbReference>
<accession>A0ABR9IK04</accession>
<feature type="transmembrane region" description="Helical" evidence="8">
    <location>
        <begin position="243"/>
        <end position="270"/>
    </location>
</feature>
<evidence type="ECO:0000256" key="8">
    <source>
        <dbReference type="SAM" id="Phobius"/>
    </source>
</evidence>
<gene>
    <name evidence="9" type="ORF">H4W29_000697</name>
</gene>
<sequence length="337" mass="34192">MTAKGGAAMRHETGSPVLLAFCLLLALAIVILAGISFGVSGLPVDRALHLLFAPDSSPDSALVWDVRLPRAMLAMLVGANLAVAGVLIQTLTRNSLASPQTFGINAGASLVIVVSLIAMPGLSAGGTVWPAFIGAAAVGLAMWALSVSGAMNEMKLALAGISIQLVLAALVQAILIANNAGQDIVYWLAGSINGAQWSKVWIILPFTLLGGGIALVAGRHFGVLALDETTGVSLGQNARRVGGLAATLIVVLAGSAVAVSGPIGFIGLLVPHIVRRLTGNDQLTVIVLSAITGPLLLTAADLLGRVAAFPAETPVGIVTALIGAPAFVAILWRQRAK</sequence>
<evidence type="ECO:0000313" key="9">
    <source>
        <dbReference type="EMBL" id="MBE1503516.1"/>
    </source>
</evidence>
<comment type="subcellular location">
    <subcellularLocation>
        <location evidence="1">Cell membrane</location>
        <topology evidence="1">Multi-pass membrane protein</topology>
    </subcellularLocation>
</comment>
<reference evidence="9 10" key="1">
    <citation type="submission" date="2020-10" db="EMBL/GenBank/DDBJ databases">
        <title>Sequencing the genomes of 1000 actinobacteria strains.</title>
        <authorList>
            <person name="Klenk H.-P."/>
        </authorList>
    </citation>
    <scope>NUCLEOTIDE SEQUENCE [LARGE SCALE GENOMIC DNA]</scope>
    <source>
        <strain evidence="9 10">DSM 7307</strain>
    </source>
</reference>
<dbReference type="Proteomes" id="UP000620262">
    <property type="component" value="Unassembled WGS sequence"/>
</dbReference>
<evidence type="ECO:0000256" key="1">
    <source>
        <dbReference type="ARBA" id="ARBA00004651"/>
    </source>
</evidence>
<feature type="transmembrane region" description="Helical" evidence="8">
    <location>
        <begin position="200"/>
        <end position="222"/>
    </location>
</feature>
<evidence type="ECO:0000256" key="6">
    <source>
        <dbReference type="ARBA" id="ARBA00022989"/>
    </source>
</evidence>
<keyword evidence="3" id="KW-0813">Transport</keyword>
<feature type="transmembrane region" description="Helical" evidence="8">
    <location>
        <begin position="157"/>
        <end position="180"/>
    </location>
</feature>
<keyword evidence="5 8" id="KW-0812">Transmembrane</keyword>
<feature type="transmembrane region" description="Helical" evidence="8">
    <location>
        <begin position="315"/>
        <end position="332"/>
    </location>
</feature>
<organism evidence="9 10">
    <name type="scientific">Rhizobium viscosum</name>
    <name type="common">Arthrobacter viscosus</name>
    <dbReference type="NCBI Taxonomy" id="1673"/>
    <lineage>
        <taxon>Bacteria</taxon>
        <taxon>Pseudomonadati</taxon>
        <taxon>Pseudomonadota</taxon>
        <taxon>Alphaproteobacteria</taxon>
        <taxon>Hyphomicrobiales</taxon>
        <taxon>Rhizobiaceae</taxon>
        <taxon>Rhizobium/Agrobacterium group</taxon>
        <taxon>Rhizobium</taxon>
    </lineage>
</organism>
<dbReference type="RefSeq" id="WP_192727681.1">
    <property type="nucleotide sequence ID" value="NZ_BAAAVL010000003.1"/>
</dbReference>
<dbReference type="Pfam" id="PF01032">
    <property type="entry name" value="FecCD"/>
    <property type="match status" value="1"/>
</dbReference>
<evidence type="ECO:0000256" key="7">
    <source>
        <dbReference type="ARBA" id="ARBA00023136"/>
    </source>
</evidence>